<comment type="caution">
    <text evidence="1">The sequence shown here is derived from an EMBL/GenBank/DDBJ whole genome shotgun (WGS) entry which is preliminary data.</text>
</comment>
<protein>
    <submittedName>
        <fullName evidence="1">SPP1 Gp6-like phage portal protein</fullName>
    </submittedName>
</protein>
<dbReference type="InterPro" id="IPR006428">
    <property type="entry name" value="Portal_SPP1-type"/>
</dbReference>
<dbReference type="PATRIC" id="fig|1144300.3.peg.786"/>
<dbReference type="InterPro" id="IPR021145">
    <property type="entry name" value="Portal_protein_SPP1_Gp6-like"/>
</dbReference>
<dbReference type="STRING" id="1144300.PS3_11374"/>
<dbReference type="NCBIfam" id="TIGR01538">
    <property type="entry name" value="portal_SPP1"/>
    <property type="match status" value="1"/>
</dbReference>
<dbReference type="Proteomes" id="UP000004567">
    <property type="component" value="Unassembled WGS sequence"/>
</dbReference>
<dbReference type="AlphaFoldDB" id="H4GJA2"/>
<name>H4GJA2_9LACO</name>
<evidence type="ECO:0000313" key="2">
    <source>
        <dbReference type="Proteomes" id="UP000004567"/>
    </source>
</evidence>
<gene>
    <name evidence="1" type="ORF">PS3_11374</name>
</gene>
<evidence type="ECO:0000313" key="1">
    <source>
        <dbReference type="EMBL" id="EHS87014.1"/>
    </source>
</evidence>
<reference evidence="1 2" key="1">
    <citation type="journal article" date="2013" name="Genome Announc.">
        <title>Genome Sequence of Lactobacillus gastricus PS3, a Strain Isolated from Human Milk.</title>
        <authorList>
            <person name="Martin V."/>
            <person name="Cardenas N."/>
            <person name="Jimenez E."/>
            <person name="Maldonado A."/>
            <person name="Rodriguez J.M."/>
            <person name="Fernandez L."/>
        </authorList>
    </citation>
    <scope>NUCLEOTIDE SEQUENCE [LARGE SCALE GENOMIC DNA]</scope>
    <source>
        <strain evidence="1 2">PS3</strain>
    </source>
</reference>
<sequence>MTKQGVYLFNGDQIDVPDLRPFYIEQDNRVNHYESNYDIYAGQHAILRKAVDPDSWRPDNRLVSNWGAYVVDTYSGYFMGRKPTISLDETTTNDRLQDWLNESSLLDILTECSKQISIYGRSYLLGFQDEESRTNTISVEPTNGFLVYSTSVKNKPIGFVRYNVYNNKRIGELYTDSEVIEFEDDRITDRHNHLFGEVPAVELYANVERLSLIDKVKSLVETYDEALSQKVNQNEYFDNALLKILGIPFEHDETGQPIIDLKNRVLVAEDPDSKDGVIDFVSKPDNDGTQENLLNRIKDDIFQTAMVANLNDKVFSGNTSGVAIKYKLLPMQNQALNEERKFTIALRKFLSTLLSLGQIIGTADKDSLMRDLTFKFYRNVPEDLANEADTAQKLDGIVSQETQLSTLSFVDDPKTEMQRMKDEGIDKALTAVKTSASATDLITNQSGGLNGQEDKPAN</sequence>
<dbReference type="Pfam" id="PF05133">
    <property type="entry name" value="SPP1_portal"/>
    <property type="match status" value="1"/>
</dbReference>
<accession>H4GJA2</accession>
<organism evidence="1 2">
    <name type="scientific">Limosilactobacillus gastricus PS3</name>
    <dbReference type="NCBI Taxonomy" id="1144300"/>
    <lineage>
        <taxon>Bacteria</taxon>
        <taxon>Bacillati</taxon>
        <taxon>Bacillota</taxon>
        <taxon>Bacilli</taxon>
        <taxon>Lactobacillales</taxon>
        <taxon>Lactobacillaceae</taxon>
        <taxon>Limosilactobacillus</taxon>
    </lineage>
</organism>
<dbReference type="EMBL" id="AICN01000031">
    <property type="protein sequence ID" value="EHS87014.1"/>
    <property type="molecule type" value="Genomic_DNA"/>
</dbReference>
<proteinExistence type="predicted"/>